<keyword evidence="1" id="KW-1133">Transmembrane helix</keyword>
<dbReference type="Pfam" id="PF09838">
    <property type="entry name" value="DUF2065"/>
    <property type="match status" value="1"/>
</dbReference>
<keyword evidence="1" id="KW-0812">Transmembrane</keyword>
<dbReference type="EMBL" id="UOFZ01000104">
    <property type="protein sequence ID" value="VAX13194.1"/>
    <property type="molecule type" value="Genomic_DNA"/>
</dbReference>
<proteinExistence type="predicted"/>
<dbReference type="InterPro" id="IPR019201">
    <property type="entry name" value="DUF2065"/>
</dbReference>
<dbReference type="AlphaFoldDB" id="A0A3B1BMY8"/>
<accession>A0A3B1BMY8</accession>
<name>A0A3B1BMY8_9ZZZZ</name>
<keyword evidence="1" id="KW-0472">Membrane</keyword>
<evidence type="ECO:0000256" key="1">
    <source>
        <dbReference type="SAM" id="Phobius"/>
    </source>
</evidence>
<gene>
    <name evidence="2" type="ORF">MNBD_GAMMA24-1954</name>
</gene>
<dbReference type="PANTHER" id="PTHR38602:SF1">
    <property type="entry name" value="INNER MEMBRANE PROTEIN"/>
    <property type="match status" value="1"/>
</dbReference>
<evidence type="ECO:0000313" key="2">
    <source>
        <dbReference type="EMBL" id="VAX13194.1"/>
    </source>
</evidence>
<sequence>MFAYLLTAVALVLVIEGLLPALSPRHYRQTMLNMSKMDDRILRSMGLVSMAAGALLLYFFKG</sequence>
<organism evidence="2">
    <name type="scientific">hydrothermal vent metagenome</name>
    <dbReference type="NCBI Taxonomy" id="652676"/>
    <lineage>
        <taxon>unclassified sequences</taxon>
        <taxon>metagenomes</taxon>
        <taxon>ecological metagenomes</taxon>
    </lineage>
</organism>
<feature type="transmembrane region" description="Helical" evidence="1">
    <location>
        <begin position="41"/>
        <end position="60"/>
    </location>
</feature>
<reference evidence="2" key="1">
    <citation type="submission" date="2018-06" db="EMBL/GenBank/DDBJ databases">
        <authorList>
            <person name="Zhirakovskaya E."/>
        </authorList>
    </citation>
    <scope>NUCLEOTIDE SEQUENCE</scope>
</reference>
<dbReference type="PANTHER" id="PTHR38602">
    <property type="entry name" value="INNER MEMBRANE PROTEIN-RELATED"/>
    <property type="match status" value="1"/>
</dbReference>
<protein>
    <submittedName>
        <fullName evidence="2">Inner membrane protein YjeT (Clustered with HflC)</fullName>
    </submittedName>
</protein>